<dbReference type="PANTHER" id="PTHR38452:SF1">
    <property type="entry name" value="UPF0756 MEMBRANE PROTEIN YEAL"/>
    <property type="match status" value="1"/>
</dbReference>
<dbReference type="Proteomes" id="UP000419017">
    <property type="component" value="Unassembled WGS sequence"/>
</dbReference>
<feature type="transmembrane region" description="Helical" evidence="5">
    <location>
        <begin position="6"/>
        <end position="32"/>
    </location>
</feature>
<keyword evidence="7" id="KW-1185">Reference proteome</keyword>
<proteinExistence type="inferred from homology"/>
<evidence type="ECO:0000313" key="7">
    <source>
        <dbReference type="Proteomes" id="UP000419017"/>
    </source>
</evidence>
<dbReference type="PANTHER" id="PTHR38452">
    <property type="entry name" value="UPF0756 MEMBRANE PROTEIN YEAL"/>
    <property type="match status" value="1"/>
</dbReference>
<feature type="transmembrane region" description="Helical" evidence="5">
    <location>
        <begin position="84"/>
        <end position="99"/>
    </location>
</feature>
<evidence type="ECO:0000256" key="4">
    <source>
        <dbReference type="ARBA" id="ARBA00023136"/>
    </source>
</evidence>
<evidence type="ECO:0000313" key="6">
    <source>
        <dbReference type="EMBL" id="VWL85735.1"/>
    </source>
</evidence>
<dbReference type="InterPro" id="IPR007382">
    <property type="entry name" value="UPF0756_TM"/>
</dbReference>
<sequence length="152" mass="16258">MESYIFLFLIALIGFVSKNKIVMYAAISLIILKLIPNSNEFLPSIRSKGLKLGIFIITLAILVPIATSEVGLKEIPLTLKSKEGIIAILVGMFAAYVATKGIHLQQIEPQIVVFVSLGVVAGVVFIGGSAVGPIVASGLTYIVLKIIEYITN</sequence>
<name>A0A6I8ME46_9FUSO</name>
<keyword evidence="3 5" id="KW-1133">Transmembrane helix</keyword>
<keyword evidence="1" id="KW-1003">Cell membrane</keyword>
<feature type="transmembrane region" description="Helical" evidence="5">
    <location>
        <begin position="111"/>
        <end position="144"/>
    </location>
</feature>
<evidence type="ECO:0000256" key="3">
    <source>
        <dbReference type="ARBA" id="ARBA00022989"/>
    </source>
</evidence>
<protein>
    <submittedName>
        <fullName evidence="6">Uncharacterized protein</fullName>
    </submittedName>
</protein>
<dbReference type="GO" id="GO:0005886">
    <property type="term" value="C:plasma membrane"/>
    <property type="evidence" value="ECO:0007669"/>
    <property type="project" value="TreeGrafter"/>
</dbReference>
<gene>
    <name evidence="6" type="ORF">OMES3154_01023</name>
</gene>
<keyword evidence="4 5" id="KW-0472">Membrane</keyword>
<reference evidence="6 7" key="1">
    <citation type="submission" date="2019-10" db="EMBL/GenBank/DDBJ databases">
        <authorList>
            <person name="Blom J."/>
        </authorList>
    </citation>
    <scope>NUCLEOTIDE SEQUENCE [LARGE SCALE GENOMIC DNA]</scope>
    <source>
        <strain evidence="6 7">ES3154-GLU</strain>
    </source>
</reference>
<evidence type="ECO:0000256" key="5">
    <source>
        <dbReference type="SAM" id="Phobius"/>
    </source>
</evidence>
<accession>A0A6I8ME46</accession>
<keyword evidence="2 5" id="KW-0812">Transmembrane</keyword>
<feature type="transmembrane region" description="Helical" evidence="5">
    <location>
        <begin position="52"/>
        <end position="72"/>
    </location>
</feature>
<dbReference type="HAMAP" id="MF_01874">
    <property type="entry name" value="UPF0756"/>
    <property type="match status" value="1"/>
</dbReference>
<evidence type="ECO:0000256" key="1">
    <source>
        <dbReference type="ARBA" id="ARBA00022475"/>
    </source>
</evidence>
<evidence type="ECO:0000256" key="2">
    <source>
        <dbReference type="ARBA" id="ARBA00022692"/>
    </source>
</evidence>
<dbReference type="Pfam" id="PF04284">
    <property type="entry name" value="DUF441"/>
    <property type="match status" value="1"/>
</dbReference>
<organism evidence="6 7">
    <name type="scientific">Oceanivirga miroungae</name>
    <dbReference type="NCBI Taxonomy" id="1130046"/>
    <lineage>
        <taxon>Bacteria</taxon>
        <taxon>Fusobacteriati</taxon>
        <taxon>Fusobacteriota</taxon>
        <taxon>Fusobacteriia</taxon>
        <taxon>Fusobacteriales</taxon>
        <taxon>Leptotrichiaceae</taxon>
        <taxon>Oceanivirga</taxon>
    </lineage>
</organism>
<dbReference type="RefSeq" id="WP_156683709.1">
    <property type="nucleotide sequence ID" value="NZ_CABWIB010000001.1"/>
</dbReference>
<dbReference type="EMBL" id="CABWIB010000001">
    <property type="protein sequence ID" value="VWL85735.1"/>
    <property type="molecule type" value="Genomic_DNA"/>
</dbReference>
<dbReference type="AlphaFoldDB" id="A0A6I8ME46"/>